<sequence length="1601" mass="178085">MDLTACHTPPCSSALLADEAADRPANGGLLISVEALEYGGGTRSTWSSAASSDYSVLYFLVPSRLGTSYYFPTQPTNARNRAAGLEDEPQRNRWEKKPGGGGAPPADSSVETEVTFSDNRLWVQLSGVQGPQDGAPCPPLPADHVLSSGAVLFPGVFDQHGCPLFMFPADGQARLQELSTAEVVDFITYFRCLHNRKQEKRSSPSVVADLRHASLPAARFIAETLLQLELSKQKLHSVYIIQPTKKEVQKLFLKLLTPSKSQSPSFRKILLKEIQELSNYIDRSQLPVSLGGYLRYSHQSWVSFIKEIDSFVQEFLSVVQRLPSCISSLQAMSRLQPPSTLKDLQHFCYTNEAKFLQLRRELGLDELLRHCEGVVEKLHFPDLDPCYQDMVGTTLFTQTAFDMLQNHSRITAAVEKVELLWQQAFSKAHLQLQVVQLRSDALQITEKIESLQEKLQFYKREIANDGVKAETLLSEFKDSVHTPAVALVRGAEDLIHTLAEVLPLEARSREGWVLDLERLKDNLHSSVHYTHQTLKAVHSYHHHHSKVSSWYHLVLCENFLQELLSGVYKDPASSQRASTPAWRQRLARFLKKNPPPDMEVLTYLAHLSDGIPDQEIQRAGRQISQRCMTLRKLLISSQPVSVEQLQLALQWQYDLLRNSRVDQSSSDLHNDTMEDLQHSSSEPELMGSGDVPPSESKLPSLGSFDSGFGQLEAHVGRGGMDEIGDPMSPGLRQPQIFEIKENCSAASSTNKWLSPPADDAENSYTVTITPSPTPQRRGSHDASDLNAASTPSGDQPTQTESQSSLEDPELSLFKNLLSGTITEGDERSTEEAPTLLRDIHDLHRQKPDADSSMMEVSQDWDLKEQEGLQEVEKMLEETNKILEEEENVLAQEAVLDSLLERERAVWPLLDREDQLSEISSSERPEDSDSSPEPESEESGEESSEAEAAEETNQLIMEEDAKIHCEEGLNHHPSEPSVPDQNCAARRREAFRLQLEKEREEVERLEESLDKEQEAADVLAGSTPQDEVENLCLDLNDFQDPTSQTSGLTEPKEESPNQNPGGSEADPSVGGGPDDGAFDPGGRPTSAAAEQETPEVLDPASCSAAEEAGPSEGRDGGPDVSEELLVPKEHSNKNNNNNLILENSGPSENSPKTMCQDEDGPARLLHVEQRPVEKVQSTPERRPAQLLEGVPGGRREQMEASGLQSSERMRTSSCGSEEMQVQHLHSNMANFETPIVLDTGSGLMKAGFADQDLPSVTFSTIIGIPKYEEVMNGNLQRETYIGQEAQNMRGVLALKRPIQNGTIQNWDDMEKIWAHTFLELRVEPENHPVLLTEAAMNPLENRQRMVQIMFEVFSVPFTYVALQAVLGLYAAGRTTGVVFDSGHGVSHSVPVFEGYCLPHAVQRFPLAGLDVTMHLKKLLQEKGVCMHTSAEEDIVREMKEKCCCVALNYEAELSGRDQTCKEMTFTLPDGREVTVGSERFRAPEILFKPELIGRDHYGMHESIFKSIMRSDIDLRRSFLENIVLSGGNTLLPGLPERLQAEVRGLVPSDMAVNVRVTSPKARDFLVWSGGAVLANSPSFSSAWISQEEYEEYGPQIVFRKCF</sequence>
<dbReference type="GO" id="GO:0005856">
    <property type="term" value="C:cytoskeleton"/>
    <property type="evidence" value="ECO:0007669"/>
    <property type="project" value="UniProtKB-SubCell"/>
</dbReference>
<feature type="compositionally biased region" description="Basic and acidic residues" evidence="6">
    <location>
        <begin position="668"/>
        <end position="677"/>
    </location>
</feature>
<dbReference type="FunFam" id="3.30.420.40:FF:000050">
    <property type="entry name" value="Actin, alpha skeletal muscle"/>
    <property type="match status" value="1"/>
</dbReference>
<dbReference type="Proteomes" id="UP000694383">
    <property type="component" value="Unplaced"/>
</dbReference>
<dbReference type="PROSITE" id="PS01132">
    <property type="entry name" value="ACTINS_ACT_LIKE"/>
    <property type="match status" value="1"/>
</dbReference>
<feature type="compositionally biased region" description="Basic and acidic residues" evidence="6">
    <location>
        <begin position="88"/>
        <end position="98"/>
    </location>
</feature>
<feature type="compositionally biased region" description="Basic and acidic residues" evidence="6">
    <location>
        <begin position="958"/>
        <end position="973"/>
    </location>
</feature>
<comment type="subcellular location">
    <subcellularLocation>
        <location evidence="1">Cytoplasm</location>
        <location evidence="1">Cytoskeleton</location>
    </subcellularLocation>
</comment>
<comment type="similarity">
    <text evidence="2 4">Belongs to the actin family.</text>
</comment>
<dbReference type="PROSITE" id="PS50191">
    <property type="entry name" value="CRAL_TRIO"/>
    <property type="match status" value="1"/>
</dbReference>
<feature type="compositionally biased region" description="Basic and acidic residues" evidence="6">
    <location>
        <begin position="1170"/>
        <end position="1182"/>
    </location>
</feature>
<feature type="compositionally biased region" description="Polar residues" evidence="6">
    <location>
        <begin position="1138"/>
        <end position="1152"/>
    </location>
</feature>
<keyword evidence="3" id="KW-0963">Cytoplasm</keyword>
<evidence type="ECO:0000256" key="2">
    <source>
        <dbReference type="ARBA" id="ARBA00006752"/>
    </source>
</evidence>
<evidence type="ECO:0000256" key="4">
    <source>
        <dbReference type="RuleBase" id="RU000487"/>
    </source>
</evidence>
<dbReference type="InterPro" id="IPR043129">
    <property type="entry name" value="ATPase_NBD"/>
</dbReference>
<dbReference type="InterPro" id="IPR001251">
    <property type="entry name" value="CRAL-TRIO_dom"/>
</dbReference>
<feature type="compositionally biased region" description="Polar residues" evidence="6">
    <location>
        <begin position="1038"/>
        <end position="1047"/>
    </location>
</feature>
<proteinExistence type="inferred from homology"/>
<feature type="compositionally biased region" description="Polar residues" evidence="6">
    <location>
        <begin position="786"/>
        <end position="805"/>
    </location>
</feature>
<name>A0A8C7YLP6_9TELE</name>
<dbReference type="SMART" id="SM00268">
    <property type="entry name" value="ACTIN"/>
    <property type="match status" value="1"/>
</dbReference>
<feature type="region of interest" description="Disordered" evidence="6">
    <location>
        <begin position="76"/>
        <end position="111"/>
    </location>
</feature>
<feature type="region of interest" description="Disordered" evidence="6">
    <location>
        <begin position="1170"/>
        <end position="1207"/>
    </location>
</feature>
<evidence type="ECO:0000313" key="8">
    <source>
        <dbReference type="Ensembl" id="ENSOSIP00000030405.1"/>
    </source>
</evidence>
<keyword evidence="3" id="KW-0206">Cytoskeleton</keyword>
<dbReference type="Pfam" id="PF00022">
    <property type="entry name" value="Actin"/>
    <property type="match status" value="1"/>
</dbReference>
<feature type="compositionally biased region" description="Basic and acidic residues" evidence="6">
    <location>
        <begin position="909"/>
        <end position="926"/>
    </location>
</feature>
<protein>
    <submittedName>
        <fullName evidence="8">Si:ch211-241j12.3</fullName>
    </submittedName>
</protein>
<dbReference type="FunFam" id="3.90.640.10:FF:000007">
    <property type="entry name" value="Actin like 7B"/>
    <property type="match status" value="1"/>
</dbReference>
<evidence type="ECO:0000256" key="3">
    <source>
        <dbReference type="ARBA" id="ARBA00023212"/>
    </source>
</evidence>
<dbReference type="Ensembl" id="ENSOSIT00000032042.1">
    <property type="protein sequence ID" value="ENSOSIP00000030405.1"/>
    <property type="gene ID" value="ENSOSIG00000015671.1"/>
</dbReference>
<feature type="compositionally biased region" description="Polar residues" evidence="6">
    <location>
        <begin position="762"/>
        <end position="776"/>
    </location>
</feature>
<feature type="region of interest" description="Disordered" evidence="6">
    <location>
        <begin position="663"/>
        <end position="732"/>
    </location>
</feature>
<dbReference type="FunFam" id="3.30.420.40:FF:000058">
    <property type="entry name" value="Putative actin-related protein 5"/>
    <property type="match status" value="1"/>
</dbReference>
<evidence type="ECO:0000256" key="6">
    <source>
        <dbReference type="SAM" id="MobiDB-lite"/>
    </source>
</evidence>
<dbReference type="Gene3D" id="3.30.420.40">
    <property type="match status" value="2"/>
</dbReference>
<dbReference type="InterPro" id="IPR004000">
    <property type="entry name" value="Actin"/>
</dbReference>
<feature type="domain" description="CRAL-TRIO" evidence="7">
    <location>
        <begin position="141"/>
        <end position="298"/>
    </location>
</feature>
<keyword evidence="5" id="KW-0175">Coiled coil</keyword>
<dbReference type="PRINTS" id="PR00190">
    <property type="entry name" value="ACTIN"/>
</dbReference>
<dbReference type="SUPFAM" id="SSF53067">
    <property type="entry name" value="Actin-like ATPase domain"/>
    <property type="match status" value="2"/>
</dbReference>
<reference evidence="8" key="1">
    <citation type="submission" date="2025-08" db="UniProtKB">
        <authorList>
            <consortium name="Ensembl"/>
        </authorList>
    </citation>
    <scope>IDENTIFICATION</scope>
</reference>
<feature type="region of interest" description="Disordered" evidence="6">
    <location>
        <begin position="909"/>
        <end position="984"/>
    </location>
</feature>
<feature type="region of interest" description="Disordered" evidence="6">
    <location>
        <begin position="748"/>
        <end position="809"/>
    </location>
</feature>
<dbReference type="GeneTree" id="ENSGT00940000166728"/>
<dbReference type="Gene3D" id="3.90.640.10">
    <property type="entry name" value="Actin, Chain A, domain 4"/>
    <property type="match status" value="1"/>
</dbReference>
<evidence type="ECO:0000259" key="7">
    <source>
        <dbReference type="PROSITE" id="PS50191"/>
    </source>
</evidence>
<organism evidence="8 9">
    <name type="scientific">Oryzias sinensis</name>
    <name type="common">Chinese medaka</name>
    <dbReference type="NCBI Taxonomy" id="183150"/>
    <lineage>
        <taxon>Eukaryota</taxon>
        <taxon>Metazoa</taxon>
        <taxon>Chordata</taxon>
        <taxon>Craniata</taxon>
        <taxon>Vertebrata</taxon>
        <taxon>Euteleostomi</taxon>
        <taxon>Actinopterygii</taxon>
        <taxon>Neopterygii</taxon>
        <taxon>Teleostei</taxon>
        <taxon>Neoteleostei</taxon>
        <taxon>Acanthomorphata</taxon>
        <taxon>Ovalentaria</taxon>
        <taxon>Atherinomorphae</taxon>
        <taxon>Beloniformes</taxon>
        <taxon>Adrianichthyidae</taxon>
        <taxon>Oryziinae</taxon>
        <taxon>Oryzias</taxon>
    </lineage>
</organism>
<feature type="compositionally biased region" description="Acidic residues" evidence="6">
    <location>
        <begin position="927"/>
        <end position="949"/>
    </location>
</feature>
<evidence type="ECO:0000256" key="1">
    <source>
        <dbReference type="ARBA" id="ARBA00004245"/>
    </source>
</evidence>
<feature type="coiled-coil region" evidence="5">
    <location>
        <begin position="865"/>
        <end position="892"/>
    </location>
</feature>
<keyword evidence="9" id="KW-1185">Reference proteome</keyword>
<feature type="compositionally biased region" description="Basic and acidic residues" evidence="6">
    <location>
        <begin position="998"/>
        <end position="1013"/>
    </location>
</feature>
<reference evidence="8" key="2">
    <citation type="submission" date="2025-09" db="UniProtKB">
        <authorList>
            <consortium name="Ensembl"/>
        </authorList>
    </citation>
    <scope>IDENTIFICATION</scope>
</reference>
<dbReference type="Pfam" id="PF13716">
    <property type="entry name" value="CRAL_TRIO_2"/>
    <property type="match status" value="1"/>
</dbReference>
<dbReference type="InterPro" id="IPR020902">
    <property type="entry name" value="Actin/actin-like_CS"/>
</dbReference>
<dbReference type="CDD" id="cd13397">
    <property type="entry name" value="ASKHA_NBD_actin_Arp-T1-3"/>
    <property type="match status" value="1"/>
</dbReference>
<evidence type="ECO:0000313" key="9">
    <source>
        <dbReference type="Proteomes" id="UP000694383"/>
    </source>
</evidence>
<accession>A0A8C7YLP6</accession>
<dbReference type="PANTHER" id="PTHR11937">
    <property type="entry name" value="ACTIN"/>
    <property type="match status" value="1"/>
</dbReference>
<feature type="coiled-coil region" evidence="5">
    <location>
        <begin position="434"/>
        <end position="468"/>
    </location>
</feature>
<feature type="region of interest" description="Disordered" evidence="6">
    <location>
        <begin position="998"/>
        <end position="1157"/>
    </location>
</feature>
<evidence type="ECO:0000256" key="5">
    <source>
        <dbReference type="SAM" id="Coils"/>
    </source>
</evidence>